<evidence type="ECO:0008006" key="3">
    <source>
        <dbReference type="Google" id="ProtNLM"/>
    </source>
</evidence>
<dbReference type="RefSeq" id="WP_036872179.1">
    <property type="nucleotide sequence ID" value="NZ_JRNN01000035.1"/>
</dbReference>
<dbReference type="OrthoDB" id="9796545at2"/>
<evidence type="ECO:0000313" key="1">
    <source>
        <dbReference type="EMBL" id="KGF35821.1"/>
    </source>
</evidence>
<proteinExistence type="predicted"/>
<dbReference type="PANTHER" id="PTHR36456">
    <property type="entry name" value="UPF0232 PROTEIN SCO3875"/>
    <property type="match status" value="1"/>
</dbReference>
<dbReference type="Pfam" id="PF05258">
    <property type="entry name" value="DciA"/>
    <property type="match status" value="1"/>
</dbReference>
<evidence type="ECO:0000313" key="2">
    <source>
        <dbReference type="Proteomes" id="UP000029556"/>
    </source>
</evidence>
<dbReference type="EMBL" id="JRNN01000035">
    <property type="protein sequence ID" value="KGF35821.1"/>
    <property type="molecule type" value="Genomic_DNA"/>
</dbReference>
<dbReference type="AlphaFoldDB" id="A0A095ZN91"/>
<reference evidence="1 2" key="1">
    <citation type="submission" date="2014-07" db="EMBL/GenBank/DDBJ databases">
        <authorList>
            <person name="McCorrison J."/>
            <person name="Sanka R."/>
            <person name="Torralba M."/>
            <person name="Gillis M."/>
            <person name="Haft D.H."/>
            <person name="Methe B."/>
            <person name="Sutton G."/>
            <person name="Nelson K.E."/>
        </authorList>
    </citation>
    <scope>NUCLEOTIDE SEQUENCE [LARGE SCALE GENOMIC DNA]</scope>
    <source>
        <strain evidence="1 2">DNF00853</strain>
    </source>
</reference>
<comment type="caution">
    <text evidence="1">The sequence shown here is derived from an EMBL/GenBank/DDBJ whole genome shotgun (WGS) entry which is preliminary data.</text>
</comment>
<protein>
    <recommendedName>
        <fullName evidence="3">RNA-binding protein</fullName>
    </recommendedName>
</protein>
<dbReference type="InterPro" id="IPR007922">
    <property type="entry name" value="DciA-like"/>
</dbReference>
<sequence length="96" mass="11289">MFRRKVQTLADILQQTLRENGLETPLLQRRLIDAWPTVVGKTIDEYTGERFIKNQTFFVKILNPALRQDLSMMRTQLVKRLNEQVGALVITEVRIY</sequence>
<gene>
    <name evidence="1" type="ORF">HMPREF2137_03785</name>
</gene>
<dbReference type="Proteomes" id="UP000029556">
    <property type="component" value="Unassembled WGS sequence"/>
</dbReference>
<dbReference type="PANTHER" id="PTHR36456:SF1">
    <property type="entry name" value="UPF0232 PROTEIN SCO3875"/>
    <property type="match status" value="1"/>
</dbReference>
<name>A0A095ZN91_9BACT</name>
<accession>A0A095ZN91</accession>
<organism evidence="1 2">
    <name type="scientific">Hoylesella buccalis DNF00853</name>
    <dbReference type="NCBI Taxonomy" id="1401074"/>
    <lineage>
        <taxon>Bacteria</taxon>
        <taxon>Pseudomonadati</taxon>
        <taxon>Bacteroidota</taxon>
        <taxon>Bacteroidia</taxon>
        <taxon>Bacteroidales</taxon>
        <taxon>Prevotellaceae</taxon>
        <taxon>Hoylesella</taxon>
    </lineage>
</organism>